<sequence length="181" mass="19366">MVRHARPLVAQGICYGALDMAADAAATADAARALAQVLPPGIAAWHSPLQRCAQLAQALLTLRPDLAPHSDARLAELDFGAWEGQRWDAIAPADYDAWTARFAHYRPGGGESLDAMLQRVQAALHQAREAPGDTVWITHAGVARCVHWLMTEPPGTLPGAAQWTASAPAFGAWTTFDLERG</sequence>
<keyword evidence="2" id="KW-1185">Reference proteome</keyword>
<dbReference type="Pfam" id="PF00300">
    <property type="entry name" value="His_Phos_1"/>
    <property type="match status" value="1"/>
</dbReference>
<evidence type="ECO:0000313" key="2">
    <source>
        <dbReference type="Proteomes" id="UP000516057"/>
    </source>
</evidence>
<organism evidence="1 2">
    <name type="scientific">Paenacidovorax monticola</name>
    <dbReference type="NCBI Taxonomy" id="1926868"/>
    <lineage>
        <taxon>Bacteria</taxon>
        <taxon>Pseudomonadati</taxon>
        <taxon>Pseudomonadota</taxon>
        <taxon>Betaproteobacteria</taxon>
        <taxon>Burkholderiales</taxon>
        <taxon>Comamonadaceae</taxon>
        <taxon>Paenacidovorax</taxon>
    </lineage>
</organism>
<accession>A0A7H0HLL0</accession>
<dbReference type="KEGG" id="amon:H9L24_19175"/>
<dbReference type="InterPro" id="IPR013078">
    <property type="entry name" value="His_Pase_superF_clade-1"/>
</dbReference>
<evidence type="ECO:0000313" key="1">
    <source>
        <dbReference type="EMBL" id="QNP61426.1"/>
    </source>
</evidence>
<dbReference type="Gene3D" id="3.40.50.1240">
    <property type="entry name" value="Phosphoglycerate mutase-like"/>
    <property type="match status" value="1"/>
</dbReference>
<reference evidence="1 2" key="1">
    <citation type="submission" date="2020-08" db="EMBL/GenBank/DDBJ databases">
        <title>Genome sequence of Acidovorax monticola KACC 19171T.</title>
        <authorList>
            <person name="Hyun D.-W."/>
            <person name="Bae J.-W."/>
        </authorList>
    </citation>
    <scope>NUCLEOTIDE SEQUENCE [LARGE SCALE GENOMIC DNA]</scope>
    <source>
        <strain evidence="1 2">KACC 19171</strain>
    </source>
</reference>
<name>A0A7H0HLL0_9BURK</name>
<dbReference type="AlphaFoldDB" id="A0A7H0HLL0"/>
<dbReference type="InterPro" id="IPR029033">
    <property type="entry name" value="His_PPase_superfam"/>
</dbReference>
<gene>
    <name evidence="1" type="ORF">H9L24_19175</name>
</gene>
<dbReference type="EMBL" id="CP060790">
    <property type="protein sequence ID" value="QNP61426.1"/>
    <property type="molecule type" value="Genomic_DNA"/>
</dbReference>
<dbReference type="SUPFAM" id="SSF53254">
    <property type="entry name" value="Phosphoglycerate mutase-like"/>
    <property type="match status" value="1"/>
</dbReference>
<dbReference type="Proteomes" id="UP000516057">
    <property type="component" value="Chromosome"/>
</dbReference>
<proteinExistence type="predicted"/>
<protein>
    <submittedName>
        <fullName evidence="1">Histidine phosphatase family protein</fullName>
    </submittedName>
</protein>